<accession>A0A378TI18</accession>
<reference evidence="1 2" key="1">
    <citation type="submission" date="2018-06" db="EMBL/GenBank/DDBJ databases">
        <authorList>
            <consortium name="Pathogen Informatics"/>
            <person name="Doyle S."/>
        </authorList>
    </citation>
    <scope>NUCLEOTIDE SEQUENCE [LARGE SCALE GENOMIC DNA]</scope>
    <source>
        <strain evidence="1 2">NCTC10821</strain>
    </source>
</reference>
<evidence type="ECO:0000313" key="2">
    <source>
        <dbReference type="Proteomes" id="UP000254978"/>
    </source>
</evidence>
<gene>
    <name evidence="1" type="ORF">NCTC10821_03939</name>
</gene>
<protein>
    <submittedName>
        <fullName evidence="1">Uncharacterized protein</fullName>
    </submittedName>
</protein>
<dbReference type="EMBL" id="UGQT01000001">
    <property type="protein sequence ID" value="STZ60399.1"/>
    <property type="molecule type" value="Genomic_DNA"/>
</dbReference>
<dbReference type="AlphaFoldDB" id="A0A378TI18"/>
<proteinExistence type="predicted"/>
<name>A0A378TI18_9MYCO</name>
<evidence type="ECO:0000313" key="1">
    <source>
        <dbReference type="EMBL" id="STZ60399.1"/>
    </source>
</evidence>
<organism evidence="1 2">
    <name type="scientific">Mycolicibacterium tokaiense</name>
    <dbReference type="NCBI Taxonomy" id="39695"/>
    <lineage>
        <taxon>Bacteria</taxon>
        <taxon>Bacillati</taxon>
        <taxon>Actinomycetota</taxon>
        <taxon>Actinomycetes</taxon>
        <taxon>Mycobacteriales</taxon>
        <taxon>Mycobacteriaceae</taxon>
        <taxon>Mycolicibacterium</taxon>
    </lineage>
</organism>
<dbReference type="Proteomes" id="UP000254978">
    <property type="component" value="Unassembled WGS sequence"/>
</dbReference>
<keyword evidence="2" id="KW-1185">Reference proteome</keyword>
<sequence length="42" mass="4382">MLRDVGESVALVAELSVVVLDSPGTPMSVVDSRTLVGKLVEL</sequence>